<accession>A0A1B6DYP5</accession>
<feature type="compositionally biased region" description="Pro residues" evidence="1">
    <location>
        <begin position="43"/>
        <end position="53"/>
    </location>
</feature>
<dbReference type="EMBL" id="GEDC01006529">
    <property type="protein sequence ID" value="JAS30769.1"/>
    <property type="molecule type" value="Transcribed_RNA"/>
</dbReference>
<gene>
    <name evidence="3" type="ORF">g.9781</name>
</gene>
<name>A0A1B6DYP5_9HEMI</name>
<evidence type="ECO:0000313" key="3">
    <source>
        <dbReference type="EMBL" id="JAS30769.1"/>
    </source>
</evidence>
<feature type="compositionally biased region" description="Low complexity" evidence="1">
    <location>
        <begin position="26"/>
        <end position="39"/>
    </location>
</feature>
<feature type="region of interest" description="Disordered" evidence="1">
    <location>
        <begin position="588"/>
        <end position="609"/>
    </location>
</feature>
<protein>
    <submittedName>
        <fullName evidence="3">Uncharacterized protein</fullName>
    </submittedName>
</protein>
<feature type="signal peptide" evidence="2">
    <location>
        <begin position="1"/>
        <end position="19"/>
    </location>
</feature>
<proteinExistence type="predicted"/>
<feature type="chain" id="PRO_5008581784" evidence="2">
    <location>
        <begin position="20"/>
        <end position="609"/>
    </location>
</feature>
<evidence type="ECO:0000256" key="2">
    <source>
        <dbReference type="SAM" id="SignalP"/>
    </source>
</evidence>
<feature type="region of interest" description="Disordered" evidence="1">
    <location>
        <begin position="24"/>
        <end position="213"/>
    </location>
</feature>
<evidence type="ECO:0000256" key="1">
    <source>
        <dbReference type="SAM" id="MobiDB-lite"/>
    </source>
</evidence>
<feature type="compositionally biased region" description="Polar residues" evidence="1">
    <location>
        <begin position="118"/>
        <end position="213"/>
    </location>
</feature>
<sequence>MKWLLVLTFVLSVVWFVDAKRGGTFSRGQSKSRPSSSNKYKPHSPPPPIPSAPKYPDSNKFLDSERQRPGFGNPSNSNPIGFDNVNRGSNSRPIGFEGFNNPNHQKIGFDGVNKPSAPGSNFGQYPNQNPGQRFGQTYPGQQNPGMGQSYPGQQNPGFGQSNPGQQNLGFGQSYPNSGNMYPNQHGYPQQNYGHNPQYPNNFGQNYPHNPNFGQSYPGNSFGNSYGQSHFGSGYPGYGSGYQQGFGGFGSPYGGGGYGSPGGFGGGFFGSNNGFNNYGYKKNRFGLGGLPIPIPIPIPFGGFGGFGFGGGGYNSYHSRQSLNRFVQQASNDTSNSTSVYIINNGTFMPCTREHFSYESYNVSITTCTLLNCTAVSLKTVKTIGNEEPNYGSVTMCLDPTATLTTNSSGNNLPRLSDVKVYMKSICELPYNSQNNASTSVVNENTSTVKIEQVETTTTAAVPNIIPNTDISKSNVTSSLNITEKPCNILNCSAIEFCMPKTKVYCEDPNSNACNYSVIAYTSCIDLIMCNSQNSLVIDREVKLNTKKDIETKDNSMLNQNYNENVTVVAYLPPPAALISPNGTFVSQNGRTSMDFTGHSPSATVPSTSPL</sequence>
<keyword evidence="2" id="KW-0732">Signal</keyword>
<organism evidence="3">
    <name type="scientific">Clastoptera arizonana</name>
    <name type="common">Arizona spittle bug</name>
    <dbReference type="NCBI Taxonomy" id="38151"/>
    <lineage>
        <taxon>Eukaryota</taxon>
        <taxon>Metazoa</taxon>
        <taxon>Ecdysozoa</taxon>
        <taxon>Arthropoda</taxon>
        <taxon>Hexapoda</taxon>
        <taxon>Insecta</taxon>
        <taxon>Pterygota</taxon>
        <taxon>Neoptera</taxon>
        <taxon>Paraneoptera</taxon>
        <taxon>Hemiptera</taxon>
        <taxon>Auchenorrhyncha</taxon>
        <taxon>Cercopoidea</taxon>
        <taxon>Clastopteridae</taxon>
        <taxon>Clastoptera</taxon>
    </lineage>
</organism>
<reference evidence="3" key="1">
    <citation type="submission" date="2015-12" db="EMBL/GenBank/DDBJ databases">
        <title>De novo transcriptome assembly of four potential Pierce s Disease insect vectors from Arizona vineyards.</title>
        <authorList>
            <person name="Tassone E.E."/>
        </authorList>
    </citation>
    <scope>NUCLEOTIDE SEQUENCE</scope>
</reference>
<dbReference type="AlphaFoldDB" id="A0A1B6DYP5"/>